<dbReference type="Proteomes" id="UP001229651">
    <property type="component" value="Unassembled WGS sequence"/>
</dbReference>
<evidence type="ECO:0000313" key="2">
    <source>
        <dbReference type="EMBL" id="MDQ0380570.1"/>
    </source>
</evidence>
<name>A0ABU0EZ27_9PSEU</name>
<evidence type="ECO:0000256" key="1">
    <source>
        <dbReference type="SAM" id="SignalP"/>
    </source>
</evidence>
<keyword evidence="3" id="KW-1185">Reference proteome</keyword>
<feature type="chain" id="PRO_5046784715" description="Secreted protein" evidence="1">
    <location>
        <begin position="19"/>
        <end position="74"/>
    </location>
</feature>
<accession>A0ABU0EZ27</accession>
<proteinExistence type="predicted"/>
<comment type="caution">
    <text evidence="2">The sequence shown here is derived from an EMBL/GenBank/DDBJ whole genome shotgun (WGS) entry which is preliminary data.</text>
</comment>
<evidence type="ECO:0008006" key="4">
    <source>
        <dbReference type="Google" id="ProtNLM"/>
    </source>
</evidence>
<feature type="signal peptide" evidence="1">
    <location>
        <begin position="1"/>
        <end position="18"/>
    </location>
</feature>
<sequence length="74" mass="6985">MGLAAASAVLAGTGAAQADVGTPQLKAVGMTVNGLMGAGGTPSVLSAVTGKESAVSPITGGNPLRLVTGKLPIR</sequence>
<protein>
    <recommendedName>
        <fullName evidence="4">Secreted protein</fullName>
    </recommendedName>
</protein>
<gene>
    <name evidence="2" type="ORF">FB470_004564</name>
</gene>
<dbReference type="EMBL" id="JAUSUT010000001">
    <property type="protein sequence ID" value="MDQ0380570.1"/>
    <property type="molecule type" value="Genomic_DNA"/>
</dbReference>
<dbReference type="RefSeq" id="WP_306994623.1">
    <property type="nucleotide sequence ID" value="NZ_JAUSUT010000001.1"/>
</dbReference>
<organism evidence="2 3">
    <name type="scientific">Amycolatopsis thermophila</name>
    <dbReference type="NCBI Taxonomy" id="206084"/>
    <lineage>
        <taxon>Bacteria</taxon>
        <taxon>Bacillati</taxon>
        <taxon>Actinomycetota</taxon>
        <taxon>Actinomycetes</taxon>
        <taxon>Pseudonocardiales</taxon>
        <taxon>Pseudonocardiaceae</taxon>
        <taxon>Amycolatopsis</taxon>
    </lineage>
</organism>
<keyword evidence="1" id="KW-0732">Signal</keyword>
<evidence type="ECO:0000313" key="3">
    <source>
        <dbReference type="Proteomes" id="UP001229651"/>
    </source>
</evidence>
<reference evidence="2 3" key="1">
    <citation type="submission" date="2023-07" db="EMBL/GenBank/DDBJ databases">
        <title>Sequencing the genomes of 1000 actinobacteria strains.</title>
        <authorList>
            <person name="Klenk H.-P."/>
        </authorList>
    </citation>
    <scope>NUCLEOTIDE SEQUENCE [LARGE SCALE GENOMIC DNA]</scope>
    <source>
        <strain evidence="2 3">DSM 45805</strain>
    </source>
</reference>